<dbReference type="SUPFAM" id="SSF81606">
    <property type="entry name" value="PP2C-like"/>
    <property type="match status" value="1"/>
</dbReference>
<evidence type="ECO:0000259" key="1">
    <source>
        <dbReference type="Pfam" id="PF13672"/>
    </source>
</evidence>
<sequence length="286" mass="31656">MHKKVEKVYEIGINKVNEDDFILDQNNNIYAVIDGATGLGGLSGKLASSTIKEGLLDDQNQGTLLEKAEFANKLLGERTIELTNIAALSHLPKEQRSSCGIAAVKINMDQNKLEYIHAGDCMLFIQYTDGSVRSLTKDHISPLDSIAITEFERLLKTNLSDLSDVSIEQAKEILDRERTGILDLLRENRAKLNTLGGYGILDGSEDATQFIEYGIISLNRVHQILLLSDGLQIPSASWEETAGFAFDNGLEPLSKKINDLEMNDLLCLNYPRLKIADDKTGILLTF</sequence>
<dbReference type="AlphaFoldDB" id="A0A846T787"/>
<accession>A0A846T787</accession>
<evidence type="ECO:0000313" key="3">
    <source>
        <dbReference type="Proteomes" id="UP000587942"/>
    </source>
</evidence>
<dbReference type="Pfam" id="PF13672">
    <property type="entry name" value="PP2C_2"/>
    <property type="match status" value="1"/>
</dbReference>
<proteinExistence type="predicted"/>
<dbReference type="RefSeq" id="WP_167831257.1">
    <property type="nucleotide sequence ID" value="NZ_JAAVUM010000002.1"/>
</dbReference>
<protein>
    <recommendedName>
        <fullName evidence="1">PPM-type phosphatase domain-containing protein</fullName>
    </recommendedName>
</protein>
<organism evidence="2 3">
    <name type="scientific">Mesobacillus selenatarsenatis</name>
    <dbReference type="NCBI Taxonomy" id="388741"/>
    <lineage>
        <taxon>Bacteria</taxon>
        <taxon>Bacillati</taxon>
        <taxon>Bacillota</taxon>
        <taxon>Bacilli</taxon>
        <taxon>Bacillales</taxon>
        <taxon>Bacillaceae</taxon>
        <taxon>Mesobacillus</taxon>
    </lineage>
</organism>
<dbReference type="Proteomes" id="UP000587942">
    <property type="component" value="Unassembled WGS sequence"/>
</dbReference>
<comment type="caution">
    <text evidence="2">The sequence shown here is derived from an EMBL/GenBank/DDBJ whole genome shotgun (WGS) entry which is preliminary data.</text>
</comment>
<dbReference type="Gene3D" id="3.60.40.10">
    <property type="entry name" value="PPM-type phosphatase domain"/>
    <property type="match status" value="1"/>
</dbReference>
<feature type="domain" description="PPM-type phosphatase" evidence="1">
    <location>
        <begin position="15"/>
        <end position="258"/>
    </location>
</feature>
<dbReference type="EMBL" id="JAAVUM010000002">
    <property type="protein sequence ID" value="NKE04778.1"/>
    <property type="molecule type" value="Genomic_DNA"/>
</dbReference>
<gene>
    <name evidence="2" type="ORF">GWK17_04740</name>
</gene>
<dbReference type="InterPro" id="IPR001932">
    <property type="entry name" value="PPM-type_phosphatase-like_dom"/>
</dbReference>
<evidence type="ECO:0000313" key="2">
    <source>
        <dbReference type="EMBL" id="NKE04778.1"/>
    </source>
</evidence>
<reference evidence="2 3" key="1">
    <citation type="submission" date="2020-03" db="EMBL/GenBank/DDBJ databases">
        <authorList>
            <person name="Sun Q."/>
        </authorList>
    </citation>
    <scope>NUCLEOTIDE SEQUENCE [LARGE SCALE GENOMIC DNA]</scope>
    <source>
        <strain evidence="2 3">KACC 21451</strain>
    </source>
</reference>
<dbReference type="InterPro" id="IPR036457">
    <property type="entry name" value="PPM-type-like_dom_sf"/>
</dbReference>
<name>A0A846T787_9BACI</name>